<dbReference type="EMBL" id="AVOT02017544">
    <property type="protein sequence ID" value="MBW0503740.1"/>
    <property type="molecule type" value="Genomic_DNA"/>
</dbReference>
<evidence type="ECO:0000256" key="1">
    <source>
        <dbReference type="SAM" id="MobiDB-lite"/>
    </source>
</evidence>
<dbReference type="Proteomes" id="UP000765509">
    <property type="component" value="Unassembled WGS sequence"/>
</dbReference>
<keyword evidence="3" id="KW-1185">Reference proteome</keyword>
<feature type="region of interest" description="Disordered" evidence="1">
    <location>
        <begin position="1"/>
        <end position="73"/>
    </location>
</feature>
<feature type="compositionally biased region" description="Polar residues" evidence="1">
    <location>
        <begin position="1"/>
        <end position="10"/>
    </location>
</feature>
<sequence length="222" mass="25094">MEATIQSNQMDWDKEEKRPGPDLASLPQERHVWRIPELPPIPQGLAEPFPSGSHRNVSVQAQKLGQSSQGRGVGNILKPLGGGHELLLTHQELSVSGEDHRALRRVYPILLQRQDQKDEEFIEEPNSFIHRPEAGVGNDPSFGERRPSGVYQLQKCPKTSPKDLRRSRKLARAIKARAKPKPIGTKLTQKGTGSPNWNDWQWTVFSIWPELSWNSQPKSRKG</sequence>
<proteinExistence type="predicted"/>
<accession>A0A9Q3HJ70</accession>
<feature type="compositionally biased region" description="Polar residues" evidence="1">
    <location>
        <begin position="53"/>
        <end position="70"/>
    </location>
</feature>
<feature type="compositionally biased region" description="Polar residues" evidence="1">
    <location>
        <begin position="186"/>
        <end position="195"/>
    </location>
</feature>
<dbReference type="AlphaFoldDB" id="A0A9Q3HJ70"/>
<comment type="caution">
    <text evidence="2">The sequence shown here is derived from an EMBL/GenBank/DDBJ whole genome shotgun (WGS) entry which is preliminary data.</text>
</comment>
<evidence type="ECO:0000313" key="3">
    <source>
        <dbReference type="Proteomes" id="UP000765509"/>
    </source>
</evidence>
<reference evidence="2" key="1">
    <citation type="submission" date="2021-03" db="EMBL/GenBank/DDBJ databases">
        <title>Draft genome sequence of rust myrtle Austropuccinia psidii MF-1, a brazilian biotype.</title>
        <authorList>
            <person name="Quecine M.C."/>
            <person name="Pachon D.M.R."/>
            <person name="Bonatelli M.L."/>
            <person name="Correr F.H."/>
            <person name="Franceschini L.M."/>
            <person name="Leite T.F."/>
            <person name="Margarido G.R.A."/>
            <person name="Almeida C.A."/>
            <person name="Ferrarezi J.A."/>
            <person name="Labate C.A."/>
        </authorList>
    </citation>
    <scope>NUCLEOTIDE SEQUENCE</scope>
    <source>
        <strain evidence="2">MF-1</strain>
    </source>
</reference>
<gene>
    <name evidence="2" type="ORF">O181_043455</name>
</gene>
<name>A0A9Q3HJ70_9BASI</name>
<organism evidence="2 3">
    <name type="scientific">Austropuccinia psidii MF-1</name>
    <dbReference type="NCBI Taxonomy" id="1389203"/>
    <lineage>
        <taxon>Eukaryota</taxon>
        <taxon>Fungi</taxon>
        <taxon>Dikarya</taxon>
        <taxon>Basidiomycota</taxon>
        <taxon>Pucciniomycotina</taxon>
        <taxon>Pucciniomycetes</taxon>
        <taxon>Pucciniales</taxon>
        <taxon>Sphaerophragmiaceae</taxon>
        <taxon>Austropuccinia</taxon>
    </lineage>
</organism>
<protein>
    <submittedName>
        <fullName evidence="2">Uncharacterized protein</fullName>
    </submittedName>
</protein>
<feature type="compositionally biased region" description="Basic and acidic residues" evidence="1">
    <location>
        <begin position="11"/>
        <end position="20"/>
    </location>
</feature>
<evidence type="ECO:0000313" key="2">
    <source>
        <dbReference type="EMBL" id="MBW0503740.1"/>
    </source>
</evidence>
<feature type="region of interest" description="Disordered" evidence="1">
    <location>
        <begin position="176"/>
        <end position="195"/>
    </location>
</feature>